<proteinExistence type="predicted"/>
<gene>
    <name evidence="1" type="ORF">FA15DRAFT_668097</name>
</gene>
<dbReference type="AlphaFoldDB" id="A0A5C3KZL8"/>
<organism evidence="1 2">
    <name type="scientific">Coprinopsis marcescibilis</name>
    <name type="common">Agaric fungus</name>
    <name type="synonym">Psathyrella marcescibilis</name>
    <dbReference type="NCBI Taxonomy" id="230819"/>
    <lineage>
        <taxon>Eukaryota</taxon>
        <taxon>Fungi</taxon>
        <taxon>Dikarya</taxon>
        <taxon>Basidiomycota</taxon>
        <taxon>Agaricomycotina</taxon>
        <taxon>Agaricomycetes</taxon>
        <taxon>Agaricomycetidae</taxon>
        <taxon>Agaricales</taxon>
        <taxon>Agaricineae</taxon>
        <taxon>Psathyrellaceae</taxon>
        <taxon>Coprinopsis</taxon>
    </lineage>
</organism>
<evidence type="ECO:0008006" key="3">
    <source>
        <dbReference type="Google" id="ProtNLM"/>
    </source>
</evidence>
<dbReference type="Proteomes" id="UP000307440">
    <property type="component" value="Unassembled WGS sequence"/>
</dbReference>
<protein>
    <recommendedName>
        <fullName evidence="3">F-box domain-containing protein</fullName>
    </recommendedName>
</protein>
<accession>A0A5C3KZL8</accession>
<keyword evidence="2" id="KW-1185">Reference proteome</keyword>
<name>A0A5C3KZL8_COPMA</name>
<evidence type="ECO:0000313" key="1">
    <source>
        <dbReference type="EMBL" id="TFK25757.1"/>
    </source>
</evidence>
<sequence>MESTLHTTFNSHCPVDVWELVLREATFDNHLNNIPGDAEDTSPGAVERFQELKATKRNVVLVCKTWNALGMRFLLEHVSLTRLSQLDRLYTVLGRDKSDGGCLGAFTVRLDIILTDIIPSVRYPLLQSYCRKVETLLRWLPNVDILYFKQSSRPDSNSPALSVLAPREWHDILVERVQGIRALGSPSICENIDGALALSAEATFPSDLRFHQLRSLHLSSFTHSCLYAKLPSECFPVLDQVIYDTRRLRWSVDDGGFLLAHGQKISTLHLIFHTEHWSLRRGYGVVLQELCPNLQELQFRTAFWENIRRFRHTKVEVVVIYVPSDVKKDEVKAFLGELHGSFPSLKTLRLTREPGVQQPNSHALDILNLLITRSTSRGITVEDGNGRIIGHPASAWPV</sequence>
<dbReference type="EMBL" id="ML210182">
    <property type="protein sequence ID" value="TFK25757.1"/>
    <property type="molecule type" value="Genomic_DNA"/>
</dbReference>
<reference evidence="1 2" key="1">
    <citation type="journal article" date="2019" name="Nat. Ecol. Evol.">
        <title>Megaphylogeny resolves global patterns of mushroom evolution.</title>
        <authorList>
            <person name="Varga T."/>
            <person name="Krizsan K."/>
            <person name="Foldi C."/>
            <person name="Dima B."/>
            <person name="Sanchez-Garcia M."/>
            <person name="Sanchez-Ramirez S."/>
            <person name="Szollosi G.J."/>
            <person name="Szarkandi J.G."/>
            <person name="Papp V."/>
            <person name="Albert L."/>
            <person name="Andreopoulos W."/>
            <person name="Angelini C."/>
            <person name="Antonin V."/>
            <person name="Barry K.W."/>
            <person name="Bougher N.L."/>
            <person name="Buchanan P."/>
            <person name="Buyck B."/>
            <person name="Bense V."/>
            <person name="Catcheside P."/>
            <person name="Chovatia M."/>
            <person name="Cooper J."/>
            <person name="Damon W."/>
            <person name="Desjardin D."/>
            <person name="Finy P."/>
            <person name="Geml J."/>
            <person name="Haridas S."/>
            <person name="Hughes K."/>
            <person name="Justo A."/>
            <person name="Karasinski D."/>
            <person name="Kautmanova I."/>
            <person name="Kiss B."/>
            <person name="Kocsube S."/>
            <person name="Kotiranta H."/>
            <person name="LaButti K.M."/>
            <person name="Lechner B.E."/>
            <person name="Liimatainen K."/>
            <person name="Lipzen A."/>
            <person name="Lukacs Z."/>
            <person name="Mihaltcheva S."/>
            <person name="Morgado L.N."/>
            <person name="Niskanen T."/>
            <person name="Noordeloos M.E."/>
            <person name="Ohm R.A."/>
            <person name="Ortiz-Santana B."/>
            <person name="Ovrebo C."/>
            <person name="Racz N."/>
            <person name="Riley R."/>
            <person name="Savchenko A."/>
            <person name="Shiryaev A."/>
            <person name="Soop K."/>
            <person name="Spirin V."/>
            <person name="Szebenyi C."/>
            <person name="Tomsovsky M."/>
            <person name="Tulloss R.E."/>
            <person name="Uehling J."/>
            <person name="Grigoriev I.V."/>
            <person name="Vagvolgyi C."/>
            <person name="Papp T."/>
            <person name="Martin F.M."/>
            <person name="Miettinen O."/>
            <person name="Hibbett D.S."/>
            <person name="Nagy L.G."/>
        </authorList>
    </citation>
    <scope>NUCLEOTIDE SEQUENCE [LARGE SCALE GENOMIC DNA]</scope>
    <source>
        <strain evidence="1 2">CBS 121175</strain>
    </source>
</reference>
<dbReference type="OrthoDB" id="3232644at2759"/>
<evidence type="ECO:0000313" key="2">
    <source>
        <dbReference type="Proteomes" id="UP000307440"/>
    </source>
</evidence>